<dbReference type="PANTHER" id="PTHR20854:SF4">
    <property type="entry name" value="INOSITOL-1-MONOPHOSPHATASE-RELATED"/>
    <property type="match status" value="1"/>
</dbReference>
<reference evidence="5" key="1">
    <citation type="submission" date="2022-10" db="EMBL/GenBank/DDBJ databases">
        <title>Whole-Genome Sequencing of Brachybacterium huguangmaarense BRM-3, Isolated from Betula schmidtii.</title>
        <authorList>
            <person name="Haam D."/>
        </authorList>
    </citation>
    <scope>NUCLEOTIDE SEQUENCE</scope>
    <source>
        <strain evidence="5">BRM-3</strain>
    </source>
</reference>
<dbReference type="PRINTS" id="PR00377">
    <property type="entry name" value="IMPHPHTASES"/>
</dbReference>
<dbReference type="PROSITE" id="PS00630">
    <property type="entry name" value="IMP_2"/>
    <property type="match status" value="1"/>
</dbReference>
<dbReference type="Gene3D" id="3.40.190.80">
    <property type="match status" value="1"/>
</dbReference>
<organism evidence="5 6">
    <name type="scientific">Brachybacterium huguangmaarense</name>
    <dbReference type="NCBI Taxonomy" id="1652028"/>
    <lineage>
        <taxon>Bacteria</taxon>
        <taxon>Bacillati</taxon>
        <taxon>Actinomycetota</taxon>
        <taxon>Actinomycetes</taxon>
        <taxon>Micrococcales</taxon>
        <taxon>Dermabacteraceae</taxon>
        <taxon>Brachybacterium</taxon>
    </lineage>
</organism>
<evidence type="ECO:0000256" key="2">
    <source>
        <dbReference type="ARBA" id="ARBA00013106"/>
    </source>
</evidence>
<dbReference type="SUPFAM" id="SSF56655">
    <property type="entry name" value="Carbohydrate phosphatase"/>
    <property type="match status" value="1"/>
</dbReference>
<dbReference type="InterPro" id="IPR020550">
    <property type="entry name" value="Inositol_monophosphatase_CS"/>
</dbReference>
<evidence type="ECO:0000256" key="4">
    <source>
        <dbReference type="ARBA" id="ARBA00022842"/>
    </source>
</evidence>
<dbReference type="Gene3D" id="3.30.540.10">
    <property type="entry name" value="Fructose-1,6-Bisphosphatase, subunit A, domain 1"/>
    <property type="match status" value="1"/>
</dbReference>
<dbReference type="EC" id="3.1.3.25" evidence="2"/>
<keyword evidence="3" id="KW-0479">Metal-binding</keyword>
<sequence>MATTSTTTDPRSSDAADPAVLLEAARIAAGAAADHIRSLDRSAIDREDKTSAHDIVTIHDKRCEEIIVENLERLVPGARIVGEEGGERAGASDVTFFVDPIDGTSNFAAGMPLFCVSIGAAIGDELVAGVIDAPVLGQVFTAGPDGAFLNGERLHPHATRAERDALVLSGFPTTRDLAEDAASAVEAEQEMLGRIGAVRNLGTAALELAWVAAGWADATMLTTINPWDVAAGFVLVRAVGGSIRTWPGATGTDLPPHEHPAYVACRGPERLAVLDEIEERLQARREAGATPTV</sequence>
<dbReference type="InterPro" id="IPR000760">
    <property type="entry name" value="Inositol_monophosphatase-like"/>
</dbReference>
<evidence type="ECO:0000313" key="6">
    <source>
        <dbReference type="Proteomes" id="UP001164305"/>
    </source>
</evidence>
<protein>
    <recommendedName>
        <fullName evidence="2">inositol-phosphate phosphatase</fullName>
        <ecNumber evidence="2">3.1.3.25</ecNumber>
    </recommendedName>
</protein>
<evidence type="ECO:0000256" key="1">
    <source>
        <dbReference type="ARBA" id="ARBA00001033"/>
    </source>
</evidence>
<dbReference type="PANTHER" id="PTHR20854">
    <property type="entry name" value="INOSITOL MONOPHOSPHATASE"/>
    <property type="match status" value="1"/>
</dbReference>
<dbReference type="Proteomes" id="UP001164305">
    <property type="component" value="Chromosome"/>
</dbReference>
<dbReference type="RefSeq" id="WP_263593844.1">
    <property type="nucleotide sequence ID" value="NZ_CP107020.1"/>
</dbReference>
<accession>A0ABY6G1D0</accession>
<keyword evidence="4" id="KW-0460">Magnesium</keyword>
<evidence type="ECO:0000313" key="5">
    <source>
        <dbReference type="EMBL" id="UYG16631.1"/>
    </source>
</evidence>
<gene>
    <name evidence="5" type="ORF">BRM3_13685</name>
</gene>
<dbReference type="EMBL" id="CP107020">
    <property type="protein sequence ID" value="UYG16631.1"/>
    <property type="molecule type" value="Genomic_DNA"/>
</dbReference>
<evidence type="ECO:0000256" key="3">
    <source>
        <dbReference type="ARBA" id="ARBA00022723"/>
    </source>
</evidence>
<name>A0ABY6G1D0_9MICO</name>
<proteinExistence type="predicted"/>
<keyword evidence="6" id="KW-1185">Reference proteome</keyword>
<dbReference type="Pfam" id="PF00459">
    <property type="entry name" value="Inositol_P"/>
    <property type="match status" value="1"/>
</dbReference>
<comment type="catalytic activity">
    <reaction evidence="1">
        <text>a myo-inositol phosphate + H2O = myo-inositol + phosphate</text>
        <dbReference type="Rhea" id="RHEA:24056"/>
        <dbReference type="ChEBI" id="CHEBI:15377"/>
        <dbReference type="ChEBI" id="CHEBI:17268"/>
        <dbReference type="ChEBI" id="CHEBI:43474"/>
        <dbReference type="ChEBI" id="CHEBI:84139"/>
        <dbReference type="EC" id="3.1.3.25"/>
    </reaction>
</comment>